<feature type="domain" description="YtkA-like" evidence="3">
    <location>
        <begin position="152"/>
        <end position="231"/>
    </location>
</feature>
<name>W4VP75_9BACI</name>
<sequence length="250" mass="28630">MKKLFIISFITLLTIVACSNQTESDPEIEEEVKGIHVDFQLPNDADTGETVGLTATVTYGEDELVTDAEEVSFEYWNVEDEENTTTIESTNNEDGTYTAEVVFENAGTYEIYAHTTAKDMHTMPKKTITIQGEENTEEEHSASNSNEEHSHQEDFMIHLEEHEKVNKDTKIDWTAHLKMGEEPYQNARVRYEIIPENSDQHIWLDTEEIEAGTYSSTHTFAETGQYKVVVHVNDDSGLHEHKEYNFEVIE</sequence>
<dbReference type="InterPro" id="IPR013783">
    <property type="entry name" value="Ig-like_fold"/>
</dbReference>
<organism evidence="4 5">
    <name type="scientific">Gracilibacillus boraciitolerans JCM 21714</name>
    <dbReference type="NCBI Taxonomy" id="1298598"/>
    <lineage>
        <taxon>Bacteria</taxon>
        <taxon>Bacillati</taxon>
        <taxon>Bacillota</taxon>
        <taxon>Bacilli</taxon>
        <taxon>Bacillales</taxon>
        <taxon>Bacillaceae</taxon>
        <taxon>Gracilibacillus</taxon>
    </lineage>
</organism>
<feature type="chain" id="PRO_5039637105" description="YtkA-like domain-containing protein" evidence="2">
    <location>
        <begin position="20"/>
        <end position="250"/>
    </location>
</feature>
<evidence type="ECO:0000313" key="5">
    <source>
        <dbReference type="Proteomes" id="UP000019102"/>
    </source>
</evidence>
<feature type="region of interest" description="Disordered" evidence="1">
    <location>
        <begin position="132"/>
        <end position="151"/>
    </location>
</feature>
<comment type="caution">
    <text evidence="4">The sequence shown here is derived from an EMBL/GenBank/DDBJ whole genome shotgun (WGS) entry which is preliminary data.</text>
</comment>
<dbReference type="OrthoDB" id="2679563at2"/>
<reference evidence="4 5" key="1">
    <citation type="journal article" date="2014" name="Genome Announc.">
        <title>Draft Genome Sequence of the Boron-Tolerant and Moderately Halotolerant Bacterium Gracilibacillus boraciitolerans JCM 21714T.</title>
        <authorList>
            <person name="Ahmed I."/>
            <person name="Oshima K."/>
            <person name="Suda W."/>
            <person name="Kitamura K."/>
            <person name="Iida T."/>
            <person name="Ohmori Y."/>
            <person name="Fujiwara T."/>
            <person name="Hattori M."/>
            <person name="Ohkuma M."/>
        </authorList>
    </citation>
    <scope>NUCLEOTIDE SEQUENCE [LARGE SCALE GENOMIC DNA]</scope>
    <source>
        <strain evidence="4 5">JCM 21714</strain>
    </source>
</reference>
<accession>W4VP75</accession>
<feature type="signal peptide" evidence="2">
    <location>
        <begin position="1"/>
        <end position="19"/>
    </location>
</feature>
<evidence type="ECO:0000256" key="2">
    <source>
        <dbReference type="SAM" id="SignalP"/>
    </source>
</evidence>
<dbReference type="PROSITE" id="PS51257">
    <property type="entry name" value="PROKAR_LIPOPROTEIN"/>
    <property type="match status" value="1"/>
</dbReference>
<evidence type="ECO:0000259" key="3">
    <source>
        <dbReference type="Pfam" id="PF13115"/>
    </source>
</evidence>
<keyword evidence="5" id="KW-1185">Reference proteome</keyword>
<keyword evidence="2" id="KW-0732">Signal</keyword>
<dbReference type="RefSeq" id="WP_035725682.1">
    <property type="nucleotide sequence ID" value="NZ_BAVS01000036.1"/>
</dbReference>
<feature type="domain" description="YtkA-like" evidence="3">
    <location>
        <begin position="30"/>
        <end position="114"/>
    </location>
</feature>
<evidence type="ECO:0000313" key="4">
    <source>
        <dbReference type="EMBL" id="GAE95002.1"/>
    </source>
</evidence>
<gene>
    <name evidence="4" type="ORF">JCM21714_4205</name>
</gene>
<dbReference type="eggNOG" id="ENOG502ZCA8">
    <property type="taxonomic scope" value="Bacteria"/>
</dbReference>
<dbReference type="STRING" id="1298598.JCM21714_4205"/>
<dbReference type="Proteomes" id="UP000019102">
    <property type="component" value="Unassembled WGS sequence"/>
</dbReference>
<dbReference type="Gene3D" id="2.60.40.10">
    <property type="entry name" value="Immunoglobulins"/>
    <property type="match status" value="1"/>
</dbReference>
<dbReference type="AlphaFoldDB" id="W4VP75"/>
<protein>
    <recommendedName>
        <fullName evidence="3">YtkA-like domain-containing protein</fullName>
    </recommendedName>
</protein>
<feature type="compositionally biased region" description="Basic and acidic residues" evidence="1">
    <location>
        <begin position="138"/>
        <end position="151"/>
    </location>
</feature>
<evidence type="ECO:0000256" key="1">
    <source>
        <dbReference type="SAM" id="MobiDB-lite"/>
    </source>
</evidence>
<proteinExistence type="predicted"/>
<dbReference type="EMBL" id="BAVS01000036">
    <property type="protein sequence ID" value="GAE95002.1"/>
    <property type="molecule type" value="Genomic_DNA"/>
</dbReference>
<dbReference type="InterPro" id="IPR032693">
    <property type="entry name" value="YtkA-like_dom"/>
</dbReference>
<dbReference type="Pfam" id="PF13115">
    <property type="entry name" value="YtkA"/>
    <property type="match status" value="2"/>
</dbReference>